<keyword evidence="3" id="KW-1185">Reference proteome</keyword>
<evidence type="ECO:0000313" key="3">
    <source>
        <dbReference type="Proteomes" id="UP000555552"/>
    </source>
</evidence>
<comment type="caution">
    <text evidence="2">The sequence shown here is derived from an EMBL/GenBank/DDBJ whole genome shotgun (WGS) entry which is preliminary data.</text>
</comment>
<name>A0A849BQY2_9ACTN</name>
<sequence length="117" mass="12047">MSSRGTADPVHRPGLQQESARGPRHGGRTARPVTPDLLRAAWGATCLLAPGAVQRVLSGHGPDVRGRRVLRVLGARHLVQAAGGRVLPPRLAVGGGAAVDGIHSATALALGLLDVRR</sequence>
<feature type="region of interest" description="Disordered" evidence="1">
    <location>
        <begin position="1"/>
        <end position="33"/>
    </location>
</feature>
<dbReference type="AlphaFoldDB" id="A0A849BQY2"/>
<protein>
    <submittedName>
        <fullName evidence="2">Uncharacterized protein</fullName>
    </submittedName>
</protein>
<proteinExistence type="predicted"/>
<gene>
    <name evidence="2" type="ORF">HLB09_12675</name>
</gene>
<evidence type="ECO:0000256" key="1">
    <source>
        <dbReference type="SAM" id="MobiDB-lite"/>
    </source>
</evidence>
<feature type="non-terminal residue" evidence="2">
    <location>
        <position position="117"/>
    </location>
</feature>
<organism evidence="2 3">
    <name type="scientific">Pseudokineococcus marinus</name>
    <dbReference type="NCBI Taxonomy" id="351215"/>
    <lineage>
        <taxon>Bacteria</taxon>
        <taxon>Bacillati</taxon>
        <taxon>Actinomycetota</taxon>
        <taxon>Actinomycetes</taxon>
        <taxon>Kineosporiales</taxon>
        <taxon>Kineosporiaceae</taxon>
        <taxon>Pseudokineococcus</taxon>
    </lineage>
</organism>
<reference evidence="2 3" key="1">
    <citation type="submission" date="2020-05" db="EMBL/GenBank/DDBJ databases">
        <title>MicrobeNet Type strains.</title>
        <authorList>
            <person name="Nicholson A.C."/>
        </authorList>
    </citation>
    <scope>NUCLEOTIDE SEQUENCE [LARGE SCALE GENOMIC DNA]</scope>
    <source>
        <strain evidence="2 3">JCM 14547</strain>
    </source>
</reference>
<evidence type="ECO:0000313" key="2">
    <source>
        <dbReference type="EMBL" id="NNH23925.1"/>
    </source>
</evidence>
<dbReference type="Proteomes" id="UP000555552">
    <property type="component" value="Unassembled WGS sequence"/>
</dbReference>
<dbReference type="EMBL" id="JABEMA010000222">
    <property type="protein sequence ID" value="NNH23925.1"/>
    <property type="molecule type" value="Genomic_DNA"/>
</dbReference>
<accession>A0A849BQY2</accession>